<evidence type="ECO:0000313" key="5">
    <source>
        <dbReference type="Proteomes" id="UP001201812"/>
    </source>
</evidence>
<feature type="signal peptide" evidence="2">
    <location>
        <begin position="1"/>
        <end position="18"/>
    </location>
</feature>
<dbReference type="InterPro" id="IPR035940">
    <property type="entry name" value="CAP_sf"/>
</dbReference>
<reference evidence="4" key="1">
    <citation type="submission" date="2022-01" db="EMBL/GenBank/DDBJ databases">
        <title>Genome Sequence Resource for Two Populations of Ditylenchus destructor, the Migratory Endoparasitic Phytonematode.</title>
        <authorList>
            <person name="Zhang H."/>
            <person name="Lin R."/>
            <person name="Xie B."/>
        </authorList>
    </citation>
    <scope>NUCLEOTIDE SEQUENCE</scope>
    <source>
        <strain evidence="4">BazhouSP</strain>
    </source>
</reference>
<protein>
    <submittedName>
        <fullName evidence="4">Cysteine-rich secretory protein family domain-containing protein</fullName>
    </submittedName>
</protein>
<dbReference type="AlphaFoldDB" id="A0AAD4MSQ0"/>
<dbReference type="InterPro" id="IPR018244">
    <property type="entry name" value="Allrgn_V5/Tpx1_CS"/>
</dbReference>
<dbReference type="InterPro" id="IPR002413">
    <property type="entry name" value="V5_allergen-like"/>
</dbReference>
<dbReference type="EMBL" id="JAKKPZ010000090">
    <property type="protein sequence ID" value="KAI1702970.1"/>
    <property type="molecule type" value="Genomic_DNA"/>
</dbReference>
<dbReference type="Gene3D" id="3.40.33.10">
    <property type="entry name" value="CAP"/>
    <property type="match status" value="1"/>
</dbReference>
<dbReference type="PANTHER" id="PTHR10334">
    <property type="entry name" value="CYSTEINE-RICH SECRETORY PROTEIN-RELATED"/>
    <property type="match status" value="1"/>
</dbReference>
<organism evidence="4 5">
    <name type="scientific">Ditylenchus destructor</name>
    <dbReference type="NCBI Taxonomy" id="166010"/>
    <lineage>
        <taxon>Eukaryota</taxon>
        <taxon>Metazoa</taxon>
        <taxon>Ecdysozoa</taxon>
        <taxon>Nematoda</taxon>
        <taxon>Chromadorea</taxon>
        <taxon>Rhabditida</taxon>
        <taxon>Tylenchina</taxon>
        <taxon>Tylenchomorpha</taxon>
        <taxon>Sphaerularioidea</taxon>
        <taxon>Anguinidae</taxon>
        <taxon>Anguininae</taxon>
        <taxon>Ditylenchus</taxon>
    </lineage>
</organism>
<feature type="chain" id="PRO_5041911723" evidence="2">
    <location>
        <begin position="19"/>
        <end position="259"/>
    </location>
</feature>
<dbReference type="CDD" id="cd05380">
    <property type="entry name" value="CAP_euk"/>
    <property type="match status" value="1"/>
</dbReference>
<dbReference type="SUPFAM" id="SSF55797">
    <property type="entry name" value="PR-1-like"/>
    <property type="match status" value="1"/>
</dbReference>
<dbReference type="SMART" id="SM00198">
    <property type="entry name" value="SCP"/>
    <property type="match status" value="1"/>
</dbReference>
<dbReference type="InterPro" id="IPR001283">
    <property type="entry name" value="CRISP-related"/>
</dbReference>
<dbReference type="PRINTS" id="PR00838">
    <property type="entry name" value="V5ALLERGEN"/>
</dbReference>
<gene>
    <name evidence="4" type="ORF">DdX_15207</name>
</gene>
<dbReference type="PRINTS" id="PR00837">
    <property type="entry name" value="V5TPXLIKE"/>
</dbReference>
<dbReference type="GO" id="GO:0005576">
    <property type="term" value="C:extracellular region"/>
    <property type="evidence" value="ECO:0007669"/>
    <property type="project" value="InterPro"/>
</dbReference>
<proteinExistence type="predicted"/>
<keyword evidence="5" id="KW-1185">Reference proteome</keyword>
<comment type="caution">
    <text evidence="4">The sequence shown here is derived from an EMBL/GenBank/DDBJ whole genome shotgun (WGS) entry which is preliminary data.</text>
</comment>
<evidence type="ECO:0000313" key="4">
    <source>
        <dbReference type="EMBL" id="KAI1702970.1"/>
    </source>
</evidence>
<dbReference type="Proteomes" id="UP001201812">
    <property type="component" value="Unassembled WGS sequence"/>
</dbReference>
<dbReference type="InterPro" id="IPR014044">
    <property type="entry name" value="CAP_dom"/>
</dbReference>
<feature type="domain" description="SCP" evidence="3">
    <location>
        <begin position="26"/>
        <end position="188"/>
    </location>
</feature>
<dbReference type="PROSITE" id="PS01010">
    <property type="entry name" value="CRISP_2"/>
    <property type="match status" value="1"/>
</dbReference>
<feature type="region of interest" description="Disordered" evidence="1">
    <location>
        <begin position="226"/>
        <end position="259"/>
    </location>
</feature>
<name>A0AAD4MSQ0_9BILA</name>
<dbReference type="PROSITE" id="PS01009">
    <property type="entry name" value="CRISP_1"/>
    <property type="match status" value="1"/>
</dbReference>
<keyword evidence="2" id="KW-0732">Signal</keyword>
<sequence length="259" mass="29693">MKLLLLCIIIIQIFTVLCTKEKEIKRRRKAYVALHNELRSKLAHGKSKDNGGSKMPKGQNIYKLEANTSLESTAQEWANGCLYEHSPKDQRNNAGQNIFQRCSTNSSQLEDLDNELTRGILKWWGELEEFGYNRDLLILGSDNQTGHWTQMAWANSTSVGCGLSNCQVKSDQCVYVVCNYFPPGNFKSELIYQKGKPCRKDSECTTYKPSKCDRKLGLCRRIAKDDEKEKKARTKVNKKENKSHTKEPSQVENENKYIL</sequence>
<evidence type="ECO:0000259" key="3">
    <source>
        <dbReference type="SMART" id="SM00198"/>
    </source>
</evidence>
<evidence type="ECO:0000256" key="1">
    <source>
        <dbReference type="SAM" id="MobiDB-lite"/>
    </source>
</evidence>
<feature type="compositionally biased region" description="Basic and acidic residues" evidence="1">
    <location>
        <begin position="237"/>
        <end position="259"/>
    </location>
</feature>
<dbReference type="Pfam" id="PF00188">
    <property type="entry name" value="CAP"/>
    <property type="match status" value="1"/>
</dbReference>
<accession>A0AAD4MSQ0</accession>
<evidence type="ECO:0000256" key="2">
    <source>
        <dbReference type="SAM" id="SignalP"/>
    </source>
</evidence>